<name>A0A022PFZ8_9GAMM</name>
<evidence type="ECO:0000313" key="2">
    <source>
        <dbReference type="Proteomes" id="UP000023464"/>
    </source>
</evidence>
<dbReference type="AlphaFoldDB" id="A0A022PFZ8"/>
<accession>A0A022PFZ8</accession>
<evidence type="ECO:0000313" key="1">
    <source>
        <dbReference type="EMBL" id="EYU15062.1"/>
    </source>
</evidence>
<sequence length="38" mass="3743">MPIPLLAPVAVGAAEYVASACAGVFIAVGIMEIGCLSH</sequence>
<dbReference type="Proteomes" id="UP000023464">
    <property type="component" value="Unassembled WGS sequence"/>
</dbReference>
<dbReference type="EMBL" id="JFGV01000033">
    <property type="protein sequence ID" value="EYU15062.1"/>
    <property type="molecule type" value="Genomic_DNA"/>
</dbReference>
<gene>
    <name evidence="1" type="ORF">BA1DRAFT_02427</name>
</gene>
<reference evidence="1 2" key="1">
    <citation type="submission" date="2014-03" db="EMBL/GenBank/DDBJ databases">
        <title>Draft Genome of Photorhabdus luminescens BA1, an Egyptian Isolate.</title>
        <authorList>
            <person name="Ghazal S."/>
            <person name="Hurst S.G.IV."/>
            <person name="Morris K."/>
            <person name="Thomas K."/>
            <person name="Tisa L.S."/>
        </authorList>
    </citation>
    <scope>NUCLEOTIDE SEQUENCE [LARGE SCALE GENOMIC DNA]</scope>
    <source>
        <strain evidence="1 2">BA1</strain>
    </source>
</reference>
<organism evidence="1 2">
    <name type="scientific">Photorhabdus aegyptia</name>
    <dbReference type="NCBI Taxonomy" id="2805098"/>
    <lineage>
        <taxon>Bacteria</taxon>
        <taxon>Pseudomonadati</taxon>
        <taxon>Pseudomonadota</taxon>
        <taxon>Gammaproteobacteria</taxon>
        <taxon>Enterobacterales</taxon>
        <taxon>Morganellaceae</taxon>
        <taxon>Photorhabdus</taxon>
    </lineage>
</organism>
<protein>
    <submittedName>
        <fullName evidence="1">Uncharacterized protein</fullName>
    </submittedName>
</protein>
<comment type="caution">
    <text evidence="1">The sequence shown here is derived from an EMBL/GenBank/DDBJ whole genome shotgun (WGS) entry which is preliminary data.</text>
</comment>
<dbReference type="PATRIC" id="fig|1393736.3.peg.2477"/>
<keyword evidence="2" id="KW-1185">Reference proteome</keyword>
<proteinExistence type="predicted"/>